<evidence type="ECO:0000256" key="4">
    <source>
        <dbReference type="ARBA" id="ARBA00023136"/>
    </source>
</evidence>
<dbReference type="InterPro" id="IPR002645">
    <property type="entry name" value="STAS_dom"/>
</dbReference>
<comment type="caution">
    <text evidence="7">The sequence shown here is derived from an EMBL/GenBank/DDBJ whole genome shotgun (WGS) entry which is preliminary data.</text>
</comment>
<evidence type="ECO:0000256" key="2">
    <source>
        <dbReference type="ARBA" id="ARBA00022692"/>
    </source>
</evidence>
<feature type="transmembrane region" description="Helical" evidence="5">
    <location>
        <begin position="164"/>
        <end position="181"/>
    </location>
</feature>
<accession>A0A6L9SA97</accession>
<feature type="transmembrane region" description="Helical" evidence="5">
    <location>
        <begin position="308"/>
        <end position="327"/>
    </location>
</feature>
<keyword evidence="8" id="KW-1185">Reference proteome</keyword>
<evidence type="ECO:0000256" key="5">
    <source>
        <dbReference type="SAM" id="Phobius"/>
    </source>
</evidence>
<dbReference type="InterPro" id="IPR036513">
    <property type="entry name" value="STAS_dom_sf"/>
</dbReference>
<reference evidence="7 8" key="1">
    <citation type="submission" date="2020-02" db="EMBL/GenBank/DDBJ databases">
        <authorList>
            <person name="Li X.-J."/>
            <person name="Han X.-M."/>
        </authorList>
    </citation>
    <scope>NUCLEOTIDE SEQUENCE [LARGE SCALE GENOMIC DNA]</scope>
    <source>
        <strain evidence="7 8">CCTCC AB 2017055</strain>
    </source>
</reference>
<dbReference type="PANTHER" id="PTHR11814">
    <property type="entry name" value="SULFATE TRANSPORTER"/>
    <property type="match status" value="1"/>
</dbReference>
<feature type="domain" description="STAS" evidence="6">
    <location>
        <begin position="402"/>
        <end position="496"/>
    </location>
</feature>
<dbReference type="InterPro" id="IPR011547">
    <property type="entry name" value="SLC26A/SulP_dom"/>
</dbReference>
<dbReference type="GO" id="GO:0055085">
    <property type="term" value="P:transmembrane transport"/>
    <property type="evidence" value="ECO:0007669"/>
    <property type="project" value="InterPro"/>
</dbReference>
<evidence type="ECO:0000256" key="3">
    <source>
        <dbReference type="ARBA" id="ARBA00022989"/>
    </source>
</evidence>
<dbReference type="CDD" id="cd07042">
    <property type="entry name" value="STAS_SulP_like_sulfate_transporter"/>
    <property type="match status" value="1"/>
</dbReference>
<feature type="transmembrane region" description="Helical" evidence="5">
    <location>
        <begin position="111"/>
        <end position="134"/>
    </location>
</feature>
<evidence type="ECO:0000256" key="1">
    <source>
        <dbReference type="ARBA" id="ARBA00004141"/>
    </source>
</evidence>
<gene>
    <name evidence="7" type="ORF">G1H10_18535</name>
</gene>
<feature type="transmembrane region" description="Helical" evidence="5">
    <location>
        <begin position="361"/>
        <end position="377"/>
    </location>
</feature>
<evidence type="ECO:0000313" key="8">
    <source>
        <dbReference type="Proteomes" id="UP000475214"/>
    </source>
</evidence>
<dbReference type="SUPFAM" id="SSF52091">
    <property type="entry name" value="SpoIIaa-like"/>
    <property type="match status" value="1"/>
</dbReference>
<comment type="subcellular location">
    <subcellularLocation>
        <location evidence="1">Membrane</location>
        <topology evidence="1">Multi-pass membrane protein</topology>
    </subcellularLocation>
</comment>
<proteinExistence type="predicted"/>
<dbReference type="AlphaFoldDB" id="A0A6L9SA97"/>
<dbReference type="Pfam" id="PF01740">
    <property type="entry name" value="STAS"/>
    <property type="match status" value="1"/>
</dbReference>
<evidence type="ECO:0000313" key="7">
    <source>
        <dbReference type="EMBL" id="NEE02176.1"/>
    </source>
</evidence>
<sequence>MRLTPPARGDVIAGVSVALVLIPQSLAYAELAGLPPVHGLYAAAVAPIAGALIGSSPYLQTGPVALTSLLTLGALSPLAATGSATFVAYAAVLAVLVGAARVLLGLIRWGALAYFMSIPVVTGFTVAAAVLIVGSQVPSLLDAPADSDNPARAAFDALSGPGDWSVASMLVGVAVVAVVMGGRRISALIPWVLIVTIAALLASRAGALDIAQIGTVPSGLPPFSVDLPWEAVPDLIVPAILIALVGFAEPASIARKYAAADRQEWNPNREFIGQGLANLAAGVAGGYPAGGSFSRSALNRMTGARTRWSGAVTGATVLVVLPFAGVLSALPTAVLAGLVIVAAISLIDLKPFFTYWQYSKPQFLVAVPTFIATLLLAPRVERGLLIGIALAFVVHLWRELRVDLRTTVDDDTLYVHPEGVLYFASAPMLETQLTGLLAENPAVRRVVLDVHRLGRLDLTGLMAIRGFAEQAANFGVEVEVRDVPEHARDRAHRVLDPVCRLVATEPT</sequence>
<dbReference type="EMBL" id="JAAGOA010000013">
    <property type="protein sequence ID" value="NEE02176.1"/>
    <property type="molecule type" value="Genomic_DNA"/>
</dbReference>
<organism evidence="7 8">
    <name type="scientific">Phytoactinopolyspora halotolerans</name>
    <dbReference type="NCBI Taxonomy" id="1981512"/>
    <lineage>
        <taxon>Bacteria</taxon>
        <taxon>Bacillati</taxon>
        <taxon>Actinomycetota</taxon>
        <taxon>Actinomycetes</taxon>
        <taxon>Jiangellales</taxon>
        <taxon>Jiangellaceae</taxon>
        <taxon>Phytoactinopolyspora</taxon>
    </lineage>
</organism>
<dbReference type="GO" id="GO:0016020">
    <property type="term" value="C:membrane"/>
    <property type="evidence" value="ECO:0007669"/>
    <property type="project" value="UniProtKB-SubCell"/>
</dbReference>
<name>A0A6L9SA97_9ACTN</name>
<dbReference type="PROSITE" id="PS50801">
    <property type="entry name" value="STAS"/>
    <property type="match status" value="1"/>
</dbReference>
<dbReference type="Gene3D" id="3.30.750.24">
    <property type="entry name" value="STAS domain"/>
    <property type="match status" value="1"/>
</dbReference>
<feature type="transmembrane region" description="Helical" evidence="5">
    <location>
        <begin position="333"/>
        <end position="349"/>
    </location>
</feature>
<dbReference type="RefSeq" id="WP_163740506.1">
    <property type="nucleotide sequence ID" value="NZ_JAAGOA010000013.1"/>
</dbReference>
<feature type="transmembrane region" description="Helical" evidence="5">
    <location>
        <begin position="188"/>
        <end position="207"/>
    </location>
</feature>
<keyword evidence="2 5" id="KW-0812">Transmembrane</keyword>
<feature type="transmembrane region" description="Helical" evidence="5">
    <location>
        <begin position="86"/>
        <end position="104"/>
    </location>
</feature>
<keyword evidence="4 5" id="KW-0472">Membrane</keyword>
<keyword evidence="3 5" id="KW-1133">Transmembrane helix</keyword>
<dbReference type="Proteomes" id="UP000475214">
    <property type="component" value="Unassembled WGS sequence"/>
</dbReference>
<feature type="transmembrane region" description="Helical" evidence="5">
    <location>
        <begin position="227"/>
        <end position="248"/>
    </location>
</feature>
<evidence type="ECO:0000259" key="6">
    <source>
        <dbReference type="PROSITE" id="PS50801"/>
    </source>
</evidence>
<dbReference type="Pfam" id="PF00916">
    <property type="entry name" value="Sulfate_transp"/>
    <property type="match status" value="1"/>
</dbReference>
<protein>
    <submittedName>
        <fullName evidence="7">SulP family inorganic anion transporter</fullName>
    </submittedName>
</protein>
<dbReference type="InterPro" id="IPR001902">
    <property type="entry name" value="SLC26A/SulP_fam"/>
</dbReference>